<organism evidence="1 2">
    <name type="scientific">Catenovulum adriaticum</name>
    <dbReference type="NCBI Taxonomy" id="2984846"/>
    <lineage>
        <taxon>Bacteria</taxon>
        <taxon>Pseudomonadati</taxon>
        <taxon>Pseudomonadota</taxon>
        <taxon>Gammaproteobacteria</taxon>
        <taxon>Alteromonadales</taxon>
        <taxon>Alteromonadaceae</taxon>
        <taxon>Catenovulum</taxon>
    </lineage>
</organism>
<accession>A0ABY7AKR8</accession>
<evidence type="ECO:0000313" key="2">
    <source>
        <dbReference type="Proteomes" id="UP001163726"/>
    </source>
</evidence>
<evidence type="ECO:0000313" key="1">
    <source>
        <dbReference type="EMBL" id="WAJ70108.1"/>
    </source>
</evidence>
<reference evidence="1" key="1">
    <citation type="submission" date="2022-10" db="EMBL/GenBank/DDBJ databases">
        <title>Catenovulum adriacola sp. nov. isolated in the Harbour of Susak.</title>
        <authorList>
            <person name="Schoch T."/>
            <person name="Reich S.J."/>
            <person name="Stoeferle S."/>
            <person name="Flaiz M."/>
            <person name="Kazda M."/>
            <person name="Riedel C.U."/>
            <person name="Duerre P."/>
        </authorList>
    </citation>
    <scope>NUCLEOTIDE SEQUENCE</scope>
    <source>
        <strain evidence="1">TS8</strain>
    </source>
</reference>
<gene>
    <name evidence="1" type="ORF">OLW01_13340</name>
</gene>
<dbReference type="EMBL" id="CP109965">
    <property type="protein sequence ID" value="WAJ70108.1"/>
    <property type="molecule type" value="Genomic_DNA"/>
</dbReference>
<keyword evidence="2" id="KW-1185">Reference proteome</keyword>
<proteinExistence type="predicted"/>
<sequence>MLLKSNSTHYKKPQLLAGKSLSTIPPMASAISKRISKFRQDYVKQVEDAKSFFTYYQTQLENKAKFKKAIDAYQAQIDVIENYQKEKGKLPKIKDQPSTAKYLNRLYRLQDKAINDKKALEKTISSQQAERYQNLDHLVDQMLDLLDGKRIFSQFLGTIALSVPSPDEKVRHVRNQKNKPIYITALSIALFEEVRTRLDATQIHPYLAKKLAEIFPEKSAYNLMIDKSDEADSKQLMPTEIKIAYREYVLKPLAKATLLQSIGNHCPEVDELLGEDKYRMLSPDDRAQLLKITLEKTIDYIKLGIGIPATRFDTKQERTEFIHAEAEQIQFILDVQKRLNQTQDSLGDLLRIPMVYTSMILSTKPEFDYQQIYNAFDTLTQGAQDQQYHPEYTYLFNKMVGRFPVGSGVYFIQQDSGEIERAIVSSLYPDNPDEPVCKQITRRQLQFLSQMEVTVSRSSNLFFKTSRANSHYDEEYYLNRYKNGFVWNASELWEVQVPAVNFWKKDGTHRYNNKHIPLDEPE</sequence>
<protein>
    <submittedName>
        <fullName evidence="1">Uncharacterized protein</fullName>
    </submittedName>
</protein>
<dbReference type="RefSeq" id="WP_268074408.1">
    <property type="nucleotide sequence ID" value="NZ_CP109965.1"/>
</dbReference>
<name>A0ABY7AKR8_9ALTE</name>
<dbReference type="Proteomes" id="UP001163726">
    <property type="component" value="Chromosome"/>
</dbReference>